<keyword evidence="5" id="KW-1133">Transmembrane helix</keyword>
<evidence type="ECO:0000256" key="4">
    <source>
        <dbReference type="RuleBase" id="RU003718"/>
    </source>
</evidence>
<protein>
    <recommendedName>
        <fullName evidence="5">UDP-glucuronosyltransferase</fullName>
        <ecNumber evidence="5">2.4.1.17</ecNumber>
    </recommendedName>
</protein>
<dbReference type="EC" id="2.4.1.17" evidence="5"/>
<accession>A0A9N9RZE5</accession>
<evidence type="ECO:0000256" key="5">
    <source>
        <dbReference type="RuleBase" id="RU362059"/>
    </source>
</evidence>
<keyword evidence="2 4" id="KW-0328">Glycosyltransferase</keyword>
<dbReference type="InterPro" id="IPR002213">
    <property type="entry name" value="UDP_glucos_trans"/>
</dbReference>
<dbReference type="Pfam" id="PF00201">
    <property type="entry name" value="UDPGT"/>
    <property type="match status" value="1"/>
</dbReference>
<dbReference type="InterPro" id="IPR050271">
    <property type="entry name" value="UDP-glycosyltransferase"/>
</dbReference>
<dbReference type="CDD" id="cd03784">
    <property type="entry name" value="GT1_Gtf-like"/>
    <property type="match status" value="1"/>
</dbReference>
<keyword evidence="5" id="KW-0472">Membrane</keyword>
<evidence type="ECO:0000256" key="2">
    <source>
        <dbReference type="ARBA" id="ARBA00022676"/>
    </source>
</evidence>
<evidence type="ECO:0000256" key="3">
    <source>
        <dbReference type="ARBA" id="ARBA00022679"/>
    </source>
</evidence>
<reference evidence="6" key="1">
    <citation type="submission" date="2022-01" db="EMBL/GenBank/DDBJ databases">
        <authorList>
            <person name="King R."/>
        </authorList>
    </citation>
    <scope>NUCLEOTIDE SEQUENCE</scope>
</reference>
<feature type="transmembrane region" description="Helical" evidence="5">
    <location>
        <begin position="479"/>
        <end position="498"/>
    </location>
</feature>
<sequence>MTVKLLFTLTAFSIFSLSNSLRIFAVLSFGSHSHFTLGNSILETLHEGNHEITVVTPYLRKLPMKNFREISTADTLDKFKNDQLFDGFDFRKMSPFDMMKFIYSMGDVTVDTYLSHPNVQKLMRSGESFDICILENFNTEAMMGLVDKFNCTLITYTTFVVVTWIDDMAGNISPASYVPHPFLDYTDKMPFTERLINAMTFNIEKLLYHFDHLPKQQKLFKKYFPDALRSLDEIRSNSAIIFMNNHVSASSPRPYLPNMIEVGGIHVRPAKPLPKHIQEYLDAATDGAIIFSMGSIIQASKWPEHKREAFVTAFEKLKLKVLWKYENDTLPNKPDNVMISPWIPQRDALAHPNVKLFISHGGKLGTTEAFYEGVPVLGIPIYGDQMMNIAKFASHGSSIQILYEDINEKILSVALNEILNNPKYMKNAKNFAARFKDRPLTPQQSVVYWTEFAARNRGAQYLKSAANDMSFLQLHLIDVYFVILSAIAAVLLLVYKCMKFLLLPVKSSVNTKVNRRNSKKSQ</sequence>
<dbReference type="OrthoDB" id="5835829at2759"/>
<dbReference type="AlphaFoldDB" id="A0A9N9RZE5"/>
<evidence type="ECO:0000313" key="7">
    <source>
        <dbReference type="Proteomes" id="UP001153620"/>
    </source>
</evidence>
<comment type="similarity">
    <text evidence="1 4">Belongs to the UDP-glycosyltransferase family.</text>
</comment>
<comment type="subcellular location">
    <subcellularLocation>
        <location evidence="5">Membrane</location>
        <topology evidence="5">Single-pass membrane protein</topology>
    </subcellularLocation>
</comment>
<dbReference type="GO" id="GO:0015020">
    <property type="term" value="F:glucuronosyltransferase activity"/>
    <property type="evidence" value="ECO:0007669"/>
    <property type="project" value="UniProtKB-EC"/>
</dbReference>
<dbReference type="EMBL" id="OU895879">
    <property type="protein sequence ID" value="CAG9806948.1"/>
    <property type="molecule type" value="Genomic_DNA"/>
</dbReference>
<dbReference type="InterPro" id="IPR035595">
    <property type="entry name" value="UDP_glycos_trans_CS"/>
</dbReference>
<comment type="catalytic activity">
    <reaction evidence="5">
        <text>glucuronate acceptor + UDP-alpha-D-glucuronate = acceptor beta-D-glucuronoside + UDP + H(+)</text>
        <dbReference type="Rhea" id="RHEA:21032"/>
        <dbReference type="ChEBI" id="CHEBI:15378"/>
        <dbReference type="ChEBI" id="CHEBI:58052"/>
        <dbReference type="ChEBI" id="CHEBI:58223"/>
        <dbReference type="ChEBI" id="CHEBI:132367"/>
        <dbReference type="ChEBI" id="CHEBI:132368"/>
        <dbReference type="EC" id="2.4.1.17"/>
    </reaction>
</comment>
<organism evidence="6 7">
    <name type="scientific">Chironomus riparius</name>
    <dbReference type="NCBI Taxonomy" id="315576"/>
    <lineage>
        <taxon>Eukaryota</taxon>
        <taxon>Metazoa</taxon>
        <taxon>Ecdysozoa</taxon>
        <taxon>Arthropoda</taxon>
        <taxon>Hexapoda</taxon>
        <taxon>Insecta</taxon>
        <taxon>Pterygota</taxon>
        <taxon>Neoptera</taxon>
        <taxon>Endopterygota</taxon>
        <taxon>Diptera</taxon>
        <taxon>Nematocera</taxon>
        <taxon>Chironomoidea</taxon>
        <taxon>Chironomidae</taxon>
        <taxon>Chironominae</taxon>
        <taxon>Chironomus</taxon>
    </lineage>
</organism>
<gene>
    <name evidence="6" type="ORF">CHIRRI_LOCUS9801</name>
</gene>
<keyword evidence="7" id="KW-1185">Reference proteome</keyword>
<dbReference type="SUPFAM" id="SSF53756">
    <property type="entry name" value="UDP-Glycosyltransferase/glycogen phosphorylase"/>
    <property type="match status" value="1"/>
</dbReference>
<keyword evidence="5" id="KW-0812">Transmembrane</keyword>
<dbReference type="GO" id="GO:0016020">
    <property type="term" value="C:membrane"/>
    <property type="evidence" value="ECO:0007669"/>
    <property type="project" value="UniProtKB-SubCell"/>
</dbReference>
<evidence type="ECO:0000256" key="1">
    <source>
        <dbReference type="ARBA" id="ARBA00009995"/>
    </source>
</evidence>
<reference evidence="6" key="2">
    <citation type="submission" date="2022-10" db="EMBL/GenBank/DDBJ databases">
        <authorList>
            <consortium name="ENA_rothamsted_submissions"/>
            <consortium name="culmorum"/>
            <person name="King R."/>
        </authorList>
    </citation>
    <scope>NUCLEOTIDE SEQUENCE</scope>
</reference>
<dbReference type="Proteomes" id="UP001153620">
    <property type="component" value="Chromosome 3"/>
</dbReference>
<keyword evidence="3 4" id="KW-0808">Transferase</keyword>
<proteinExistence type="inferred from homology"/>
<dbReference type="PROSITE" id="PS00375">
    <property type="entry name" value="UDPGT"/>
    <property type="match status" value="1"/>
</dbReference>
<name>A0A9N9RZE5_9DIPT</name>
<dbReference type="Gene3D" id="3.40.50.2000">
    <property type="entry name" value="Glycogen Phosphorylase B"/>
    <property type="match status" value="1"/>
</dbReference>
<dbReference type="PANTHER" id="PTHR48043">
    <property type="entry name" value="EG:EG0003.4 PROTEIN-RELATED"/>
    <property type="match status" value="1"/>
</dbReference>
<dbReference type="FunFam" id="3.40.50.2000:FF:000050">
    <property type="entry name" value="UDP-glucuronosyltransferase"/>
    <property type="match status" value="1"/>
</dbReference>
<dbReference type="PANTHER" id="PTHR48043:SF159">
    <property type="entry name" value="EG:EG0003.4 PROTEIN-RELATED"/>
    <property type="match status" value="1"/>
</dbReference>
<evidence type="ECO:0000313" key="6">
    <source>
        <dbReference type="EMBL" id="CAG9806948.1"/>
    </source>
</evidence>